<reference evidence="1 2" key="1">
    <citation type="submission" date="2018-04" db="EMBL/GenBank/DDBJ databases">
        <title>Sphingobacterium cortibacter sp. nov.</title>
        <authorList>
            <person name="Li Y."/>
        </authorList>
    </citation>
    <scope>NUCLEOTIDE SEQUENCE [LARGE SCALE GENOMIC DNA]</scope>
    <source>
        <strain evidence="1 2">2c-3</strain>
    </source>
</reference>
<evidence type="ECO:0000313" key="2">
    <source>
        <dbReference type="Proteomes" id="UP000245627"/>
    </source>
</evidence>
<dbReference type="Proteomes" id="UP000245627">
    <property type="component" value="Unassembled WGS sequence"/>
</dbReference>
<comment type="caution">
    <text evidence="1">The sequence shown here is derived from an EMBL/GenBank/DDBJ whole genome shotgun (WGS) entry which is preliminary data.</text>
</comment>
<keyword evidence="2" id="KW-1185">Reference proteome</keyword>
<evidence type="ECO:0000313" key="1">
    <source>
        <dbReference type="EMBL" id="PVH25954.1"/>
    </source>
</evidence>
<proteinExistence type="predicted"/>
<accession>A0A2T8HKI1</accession>
<sequence>MILLALKNLLFMRLLLIGFAFLLCSGQSFSQTNRVHTTIVSVAETKSLLNDSICQSLGITYPIFRVYRYTDVTGTNYSVMTESNDLITADGDTVSTKIKVLHLLEERGQLRRLWEVNDQIKEEETFIRIWTKFVDFGDHDNDGIIEPILVYGTSALNGYDDGRIKILICGKAQKIGIRHQNGVLDDERMTTVDATFYHLPISIQDAVREKIVLLEENDLAIFPYGWQDAMKQKKLKWKE</sequence>
<dbReference type="AlphaFoldDB" id="A0A2T8HKI1"/>
<name>A0A2T8HKI1_9SPHI</name>
<protein>
    <submittedName>
        <fullName evidence="1">Uncharacterized protein</fullName>
    </submittedName>
</protein>
<dbReference type="NCBIfam" id="NF046077">
    <property type="entry name" value="LPS_M949_RS01915"/>
    <property type="match status" value="1"/>
</dbReference>
<gene>
    <name evidence="1" type="ORF">DC487_08520</name>
</gene>
<dbReference type="InterPro" id="IPR058148">
    <property type="entry name" value="M949_RS01915-like_dom"/>
</dbReference>
<organism evidence="1 2">
    <name type="scientific">Sphingobacterium corticibacter</name>
    <dbReference type="NCBI Taxonomy" id="2171749"/>
    <lineage>
        <taxon>Bacteria</taxon>
        <taxon>Pseudomonadati</taxon>
        <taxon>Bacteroidota</taxon>
        <taxon>Sphingobacteriia</taxon>
        <taxon>Sphingobacteriales</taxon>
        <taxon>Sphingobacteriaceae</taxon>
        <taxon>Sphingobacterium</taxon>
    </lineage>
</organism>
<dbReference type="EMBL" id="QDKG01000002">
    <property type="protein sequence ID" value="PVH25954.1"/>
    <property type="molecule type" value="Genomic_DNA"/>
</dbReference>